<dbReference type="Proteomes" id="UP000827872">
    <property type="component" value="Linkage Group LG14"/>
</dbReference>
<organism evidence="1 2">
    <name type="scientific">Sphaerodactylus townsendi</name>
    <dbReference type="NCBI Taxonomy" id="933632"/>
    <lineage>
        <taxon>Eukaryota</taxon>
        <taxon>Metazoa</taxon>
        <taxon>Chordata</taxon>
        <taxon>Craniata</taxon>
        <taxon>Vertebrata</taxon>
        <taxon>Euteleostomi</taxon>
        <taxon>Lepidosauria</taxon>
        <taxon>Squamata</taxon>
        <taxon>Bifurcata</taxon>
        <taxon>Gekkota</taxon>
        <taxon>Sphaerodactylidae</taxon>
        <taxon>Sphaerodactylus</taxon>
    </lineage>
</organism>
<protein>
    <submittedName>
        <fullName evidence="1">Uncharacterized protein</fullName>
    </submittedName>
</protein>
<dbReference type="EMBL" id="CM037627">
    <property type="protein sequence ID" value="KAH7989761.1"/>
    <property type="molecule type" value="Genomic_DNA"/>
</dbReference>
<keyword evidence="2" id="KW-1185">Reference proteome</keyword>
<accession>A0ACB8EBL6</accession>
<name>A0ACB8EBL6_9SAUR</name>
<reference evidence="1" key="1">
    <citation type="submission" date="2021-08" db="EMBL/GenBank/DDBJ databases">
        <title>The first chromosome-level gecko genome reveals the dynamic sex chromosomes of Neotropical dwarf geckos (Sphaerodactylidae: Sphaerodactylus).</title>
        <authorList>
            <person name="Pinto B.J."/>
            <person name="Keating S.E."/>
            <person name="Gamble T."/>
        </authorList>
    </citation>
    <scope>NUCLEOTIDE SEQUENCE</scope>
    <source>
        <strain evidence="1">TG3544</strain>
    </source>
</reference>
<comment type="caution">
    <text evidence="1">The sequence shown here is derived from an EMBL/GenBank/DDBJ whole genome shotgun (WGS) entry which is preliminary data.</text>
</comment>
<sequence length="2301" mass="253996">MDLLHSIGVQTTCYLQENFMGFQDGFLFISAAADLRTTFFVFFPIWFHLKESVGIQLIWVAVIGDWLNLIFKWILFGQRPYWWVHETGFYGSTPPPVIQQFPITCETGPGSPSGHAMGSSGVYYVQGTALLAQLLPLQQNTLISRCLSGFLWAGFWAVQLGVCLSRVFLAAHFPHQVVAGVASEMEETQRLWKNKEGILQCFIMLFVWKAIAEQIRYSIPEEMQKGSFVGNITKDLGMDGKHLSEHGLRIISHRGTSQYFTLNVITGHLQTSERIDREEICGKAEDCLLNLQVIIENKLEIYGIEVKIIDINDNAPQFSSGKQKLKISESSMLGSQFPLPEAQDPDLGTNSVQSYHLIGSSHFSLDVQTRETGARHIKLVLEKSLDREEQPVHDLILTATDGGDPVRSGTTQIHVIVLDANDNVPVFSQPAYKAKVEENIPKGSVIAAVRATDLDEGINGEIKYSFKKITEKDSKTFLLNSTTGVITLVGSLDYEEASLHDFEVNAEDGGGLSDWSQVVVVVTDLNDNAPEMATNFLINTIPENSPVGTVIALLNVQDRDSGVNGEVTCSIPNELPFQLKKSMDHFYSLVTYDNLDRERVGNYNVVITAADNGTPSLSTSAHISLQILDRNDNAPVFAESSYVSYLLENNPRGASIFSLTANDPDCDENSRITYSVIEGHKNSILSSYLSINSETGVVYALNSFDYEQFREINFQVKAQDGGSPPLSSNVSVILLILDQNDNSPQILYPSAPTDDSTGVELAPRSSEPGYLVTKVVAVDADSAQNAWLSYQLVKATEPGLFTIGLHTGEIRTARFFVDKDALKQSLVVLVKDNGQPPLSASVTVTVVLADSIPDVITDLSSISAPEDPQSDLTFYLVVAVAFVSCLFFAFLLVLLALRLRRWRHSQLCDSGSVTFTGVPVSQFVGIDGVRAFLRSYCHELSLTSGSRKSQILFPIGSCTNTLTPQQACDQPDPLLITGDSAVIGDEAAISQEMEQTQKLWSCKDKGIFQYLILLFLWKAVDGQIHYSIPEEMQKGSFVGNIAEDLGMDGKHLPDHDLRIVTRTGMVQYFSLNIHNGHLQTSERIDREAVCGQAEKCILNFQVMVESKRKLYGVEVEITDINDNAPHFPPGVQEVKVSEIAIQGSRFPLPEAQDEDLGINSVQSYQLTGSSHFSLDVKMGENGARHVELVLEKNLDREEQSMYELILTATDGGDPVRTGTAQIKIIVLDVNDNAPVFSQPLYAVSIEENIPKGSTICKVRAIDLDEGINGELKYYFKKVIKKDSHMFLLNSTTGTITVMGNIDFELSSFYEFEVYAEDYGGLSDRAKVEITVTDLNDNAPEVTVTFLTSTIQENSPSGTVIAILNVEDRDSGINGEVTCLISQILPFQLKKSTDNFYSLVTADNLDREQSESYNITVSVTDHGTPPLSAAMVITLLIVDTNDNPPHFPKSVYTSYFMENNQRGASVFSLTANDADGDENARITYSIIKRDINDSSLSSYLSINSENGIIYALRSFDYEEFQEINFLVKAQDGGSPPLSSSVSVTLFVLDQNDNAPEILYPSTPSDGSTGVELAPRPSEPGYLVTKVVAVDADSAQNAWLSYQLLKATEPGLFTIGLHTGEVRTARFFLEKDALKQILVILVKDNGQPPLSASVTVTVVLADSIPDVLTDLSSITAPVDSQSDLTFYLVVAVAFVSCLFFAFLLVLLVIRLHRWRISQLCDSQSVNFTGVPVSQFVGIDGVRAFLHSYCQEVSLTTDSRKSQFNFSKANYADTLTNDLSGEIKDPILAGEDFNLTSGDQIVLQAVAEQIHYSIPEEMQKGSFVGNIAKELGMDGKHLSEHGLRIVTRTGTVQYFALNFNSGILQISERIDREAICGRAEKCTLNLQVILEKKLKIYGIEVEITDINDNDPQFHPWEQELEISEASPMGSRFNLPRAEDPDLGINSVQSYQLTGSSHFSLQMRIGENGIRRAELVLDKTLDREEQSVYDLILTASDGGDPVRSGTAQIHIIVLDTNDNAPVFSQPVYEATVPENIRKGSTIITVKAVDLDEGIYGEIKYSFETLVKHNSQTFFLNDSTGEITLGGKLDYEDSSSYEFEVQAKDGGGLSDRSKVVISIADLNDHAPELETTYLTNEILENSPIGTVVAILNVQDKEKKSGSLVANVLKDLKVDVKELSARRARLVSKSTKQYFQLDSHSGNVILNEKIDREALCGQKDLCVLVAEIVLEKPLQVHRIEVEIEDVNDNSPQFSQEEFIFEIPEQTQTNARFPLEKAQDSDRGENGVQNYTLSPNDHFGLDVFKRNP</sequence>
<proteinExistence type="predicted"/>
<evidence type="ECO:0000313" key="2">
    <source>
        <dbReference type="Proteomes" id="UP000827872"/>
    </source>
</evidence>
<evidence type="ECO:0000313" key="1">
    <source>
        <dbReference type="EMBL" id="KAH7989761.1"/>
    </source>
</evidence>
<gene>
    <name evidence="1" type="ORF">K3G42_014309</name>
</gene>